<dbReference type="CDD" id="cd06966">
    <property type="entry name" value="NR_DBD_CAR"/>
    <property type="match status" value="1"/>
</dbReference>
<dbReference type="SMART" id="SM00430">
    <property type="entry name" value="HOLI"/>
    <property type="match status" value="1"/>
</dbReference>
<dbReference type="InterPro" id="IPR013088">
    <property type="entry name" value="Znf_NHR/GATA"/>
</dbReference>
<feature type="region of interest" description="Disordered" evidence="12">
    <location>
        <begin position="87"/>
        <end position="147"/>
    </location>
</feature>
<dbReference type="PROSITE" id="PS00031">
    <property type="entry name" value="NUCLEAR_REC_DBD_1"/>
    <property type="match status" value="1"/>
</dbReference>
<dbReference type="GO" id="GO:0006950">
    <property type="term" value="P:response to stress"/>
    <property type="evidence" value="ECO:0007669"/>
    <property type="project" value="UniProtKB-ARBA"/>
</dbReference>
<evidence type="ECO:0000256" key="10">
    <source>
        <dbReference type="ARBA" id="ARBA00023242"/>
    </source>
</evidence>
<keyword evidence="6" id="KW-0805">Transcription regulation</keyword>
<dbReference type="GO" id="GO:0000122">
    <property type="term" value="P:negative regulation of transcription by RNA polymerase II"/>
    <property type="evidence" value="ECO:0007669"/>
    <property type="project" value="TreeGrafter"/>
</dbReference>
<evidence type="ECO:0000256" key="3">
    <source>
        <dbReference type="ARBA" id="ARBA00022723"/>
    </source>
</evidence>
<dbReference type="GO" id="GO:0008270">
    <property type="term" value="F:zinc ion binding"/>
    <property type="evidence" value="ECO:0007669"/>
    <property type="project" value="UniProtKB-KW"/>
</dbReference>
<keyword evidence="4" id="KW-0863">Zinc-finger</keyword>
<dbReference type="Gene3D" id="3.30.50.10">
    <property type="entry name" value="Erythroid Transcription Factor GATA-1, subunit A"/>
    <property type="match status" value="1"/>
</dbReference>
<accession>A0A914EB14</accession>
<dbReference type="PROSITE" id="PS51843">
    <property type="entry name" value="NR_LBD"/>
    <property type="match status" value="1"/>
</dbReference>
<evidence type="ECO:0000259" key="13">
    <source>
        <dbReference type="PROSITE" id="PS51030"/>
    </source>
</evidence>
<evidence type="ECO:0000256" key="7">
    <source>
        <dbReference type="ARBA" id="ARBA00023125"/>
    </source>
</evidence>
<evidence type="ECO:0000256" key="2">
    <source>
        <dbReference type="ARBA" id="ARBA00005993"/>
    </source>
</evidence>
<protein>
    <submittedName>
        <fullName evidence="16">Nuclear hormone receptor HR96</fullName>
    </submittedName>
</protein>
<keyword evidence="15" id="KW-1185">Reference proteome</keyword>
<feature type="compositionally biased region" description="Low complexity" evidence="12">
    <location>
        <begin position="92"/>
        <end position="118"/>
    </location>
</feature>
<evidence type="ECO:0000256" key="5">
    <source>
        <dbReference type="ARBA" id="ARBA00022833"/>
    </source>
</evidence>
<dbReference type="PRINTS" id="PR00047">
    <property type="entry name" value="STROIDFINGER"/>
</dbReference>
<evidence type="ECO:0000256" key="8">
    <source>
        <dbReference type="ARBA" id="ARBA00023163"/>
    </source>
</evidence>
<dbReference type="Pfam" id="PF00104">
    <property type="entry name" value="Hormone_recep"/>
    <property type="match status" value="1"/>
</dbReference>
<keyword evidence="10" id="KW-0539">Nucleus</keyword>
<dbReference type="InterPro" id="IPR000536">
    <property type="entry name" value="Nucl_hrmn_rcpt_lig-bd"/>
</dbReference>
<dbReference type="PANTHER" id="PTHR24082">
    <property type="entry name" value="NUCLEAR HORMONE RECEPTOR"/>
    <property type="match status" value="1"/>
</dbReference>
<keyword evidence="3" id="KW-0479">Metal-binding</keyword>
<feature type="compositionally biased region" description="Basic and acidic residues" evidence="12">
    <location>
        <begin position="37"/>
        <end position="49"/>
    </location>
</feature>
<dbReference type="Gene3D" id="1.10.565.10">
    <property type="entry name" value="Retinoid X Receptor"/>
    <property type="match status" value="1"/>
</dbReference>
<dbReference type="PANTHER" id="PTHR24082:SF508">
    <property type="entry name" value="NUCLEAR HORMONE RECEPTOR FAMILY MEMBER NHR-48"/>
    <property type="match status" value="1"/>
</dbReference>
<feature type="compositionally biased region" description="Polar residues" evidence="12">
    <location>
        <begin position="1"/>
        <end position="24"/>
    </location>
</feature>
<evidence type="ECO:0000256" key="9">
    <source>
        <dbReference type="ARBA" id="ARBA00023170"/>
    </source>
</evidence>
<evidence type="ECO:0000313" key="16">
    <source>
        <dbReference type="WBParaSite" id="ACRNAN_scaffold697.g18498.t2"/>
    </source>
</evidence>
<feature type="coiled-coil region" evidence="11">
    <location>
        <begin position="365"/>
        <end position="421"/>
    </location>
</feature>
<reference evidence="16" key="1">
    <citation type="submission" date="2022-11" db="UniProtKB">
        <authorList>
            <consortium name="WormBaseParasite"/>
        </authorList>
    </citation>
    <scope>IDENTIFICATION</scope>
</reference>
<comment type="similarity">
    <text evidence="2">Belongs to the nuclear hormone receptor family.</text>
</comment>
<dbReference type="GO" id="GO:0000978">
    <property type="term" value="F:RNA polymerase II cis-regulatory region sequence-specific DNA binding"/>
    <property type="evidence" value="ECO:0007669"/>
    <property type="project" value="TreeGrafter"/>
</dbReference>
<keyword evidence="7" id="KW-0238">DNA-binding</keyword>
<feature type="region of interest" description="Disordered" evidence="12">
    <location>
        <begin position="1"/>
        <end position="50"/>
    </location>
</feature>
<feature type="compositionally biased region" description="Polar residues" evidence="12">
    <location>
        <begin position="126"/>
        <end position="139"/>
    </location>
</feature>
<dbReference type="SUPFAM" id="SSF48508">
    <property type="entry name" value="Nuclear receptor ligand-binding domain"/>
    <property type="match status" value="1"/>
</dbReference>
<evidence type="ECO:0000256" key="6">
    <source>
        <dbReference type="ARBA" id="ARBA00023015"/>
    </source>
</evidence>
<name>A0A914EB14_9BILA</name>
<dbReference type="InterPro" id="IPR035500">
    <property type="entry name" value="NHR-like_dom_sf"/>
</dbReference>
<dbReference type="GO" id="GO:0004879">
    <property type="term" value="F:nuclear receptor activity"/>
    <property type="evidence" value="ECO:0007669"/>
    <property type="project" value="TreeGrafter"/>
</dbReference>
<dbReference type="Pfam" id="PF00105">
    <property type="entry name" value="zf-C4"/>
    <property type="match status" value="1"/>
</dbReference>
<evidence type="ECO:0000259" key="14">
    <source>
        <dbReference type="PROSITE" id="PS51843"/>
    </source>
</evidence>
<evidence type="ECO:0000256" key="12">
    <source>
        <dbReference type="SAM" id="MobiDB-lite"/>
    </source>
</evidence>
<keyword evidence="11" id="KW-0175">Coiled coil</keyword>
<keyword evidence="8" id="KW-0804">Transcription</keyword>
<keyword evidence="9" id="KW-0675">Receptor</keyword>
<organism evidence="15 16">
    <name type="scientific">Acrobeloides nanus</name>
    <dbReference type="NCBI Taxonomy" id="290746"/>
    <lineage>
        <taxon>Eukaryota</taxon>
        <taxon>Metazoa</taxon>
        <taxon>Ecdysozoa</taxon>
        <taxon>Nematoda</taxon>
        <taxon>Chromadorea</taxon>
        <taxon>Rhabditida</taxon>
        <taxon>Tylenchina</taxon>
        <taxon>Cephalobomorpha</taxon>
        <taxon>Cephaloboidea</taxon>
        <taxon>Cephalobidae</taxon>
        <taxon>Acrobeloides</taxon>
    </lineage>
</organism>
<evidence type="ECO:0000313" key="15">
    <source>
        <dbReference type="Proteomes" id="UP000887540"/>
    </source>
</evidence>
<comment type="subcellular location">
    <subcellularLocation>
        <location evidence="1">Nucleus</location>
    </subcellularLocation>
</comment>
<dbReference type="SUPFAM" id="SSF57716">
    <property type="entry name" value="Glucocorticoid receptor-like (DNA-binding domain)"/>
    <property type="match status" value="1"/>
</dbReference>
<evidence type="ECO:0000256" key="4">
    <source>
        <dbReference type="ARBA" id="ARBA00022771"/>
    </source>
</evidence>
<proteinExistence type="inferred from homology"/>
<feature type="domain" description="NR LBD" evidence="14">
    <location>
        <begin position="657"/>
        <end position="889"/>
    </location>
</feature>
<dbReference type="GO" id="GO:0045944">
    <property type="term" value="P:positive regulation of transcription by RNA polymerase II"/>
    <property type="evidence" value="ECO:0007669"/>
    <property type="project" value="TreeGrafter"/>
</dbReference>
<dbReference type="SMART" id="SM00399">
    <property type="entry name" value="ZnF_C4"/>
    <property type="match status" value="1"/>
</dbReference>
<dbReference type="GO" id="GO:0030154">
    <property type="term" value="P:cell differentiation"/>
    <property type="evidence" value="ECO:0007669"/>
    <property type="project" value="TreeGrafter"/>
</dbReference>
<evidence type="ECO:0000256" key="11">
    <source>
        <dbReference type="SAM" id="Coils"/>
    </source>
</evidence>
<dbReference type="Proteomes" id="UP000887540">
    <property type="component" value="Unplaced"/>
</dbReference>
<dbReference type="InterPro" id="IPR001628">
    <property type="entry name" value="Znf_hrmn_rcpt"/>
</dbReference>
<dbReference type="GO" id="GO:0005634">
    <property type="term" value="C:nucleus"/>
    <property type="evidence" value="ECO:0007669"/>
    <property type="project" value="UniProtKB-SubCell"/>
</dbReference>
<sequence>MSSETGITSYYIRPTTNPDFGSNPQSPPSLDPVISPRRYDGDESTRDSLTDFSATRLDGFDSEFDSSLAHRIALGIANSASQVYTTSSKTINSPTNANHNNPNNSPPEQQQSSSSSHSYGNRKRTYSTASNSSGVTSNGGDKGGGEKRTATKVCRVCGDKAFSYNFNVITCESCKAFFRRNANKDKEIRCPFNDQCDINIVSRRFCQRCRLQKCFRVGMKKEWIMSEEARLEKKQRILENRERRIAEKRVSEVSETVNEIQSRPETAVKLQSTIPAKSEFTNTMTSSLLPSPASGVAQLAAAAAAAVGQLQTQLEPIQPPVTSSTFRPRIYTDVQHQSNSSILAANEAAFAAAAAAATPNFVTNTQQLANQVAQAQLAVAQAQQVAQVAQAHQVAQAQLQQAQLEHHIQQQTAQLQQHAAQQVQQAAVAAQINAAVQHQQQQLATAIVAAAMAPQPTVQQQQNAVAAASLVVAAAAASASVQPPPPPLPTVVPPTLPLVDVPSVAQSQQTPANSQEYITLPKDVVMKLFETKIESDQQQQQHHQHSAAHPPLKCQCRCQCGRYPSDMLIVDKVMTDLLQTSSQQNNRPISEHFHEPKREIGLASMDHKNAASSIVKSSQSGHVYKKEETSYSKASLLEEEMDNVAVDPDCSLLTSNDQDNLAEVLHANETWASDLDPTDAQRHSSGSQSKVDIVNMADGAIRRLVKMTKKIASFRALDHHDQLTLLKNTCMEYLILRGAMSYNAKSNVWAGPTPNSGYVVKMDAMKETQANLFESSIRFYATFREEWRTNENVMLLLGMIVLFNPNVPDLQDPLPVAVQNRKYRAILKRLLYTLCHQDAAKTCREFKNLIDKLSYLRPLNQKAMGMILEVDASAMEPLVREMFVSGPVETKFSLP</sequence>
<dbReference type="InterPro" id="IPR050234">
    <property type="entry name" value="Nuclear_hormone_rcpt_NR1"/>
</dbReference>
<dbReference type="PROSITE" id="PS51030">
    <property type="entry name" value="NUCLEAR_REC_DBD_2"/>
    <property type="match status" value="1"/>
</dbReference>
<keyword evidence="5" id="KW-0862">Zinc</keyword>
<evidence type="ECO:0000256" key="1">
    <source>
        <dbReference type="ARBA" id="ARBA00004123"/>
    </source>
</evidence>
<dbReference type="FunFam" id="3.30.50.10:FF:000042">
    <property type="entry name" value="Nuclear hormone receptor HR96"/>
    <property type="match status" value="1"/>
</dbReference>
<feature type="domain" description="Nuclear receptor" evidence="13">
    <location>
        <begin position="151"/>
        <end position="226"/>
    </location>
</feature>
<dbReference type="AlphaFoldDB" id="A0A914EB14"/>
<dbReference type="WBParaSite" id="ACRNAN_scaffold697.g18498.t2">
    <property type="protein sequence ID" value="ACRNAN_scaffold697.g18498.t2"/>
    <property type="gene ID" value="ACRNAN_scaffold697.g18498"/>
</dbReference>